<evidence type="ECO:0000313" key="3">
    <source>
        <dbReference type="EMBL" id="KDN23215.1"/>
    </source>
</evidence>
<dbReference type="EMBL" id="JMQI01000011">
    <property type="protein sequence ID" value="KDN23215.1"/>
    <property type="molecule type" value="Genomic_DNA"/>
</dbReference>
<feature type="transmembrane region" description="Helical" evidence="2">
    <location>
        <begin position="35"/>
        <end position="58"/>
    </location>
</feature>
<evidence type="ECO:0000256" key="1">
    <source>
        <dbReference type="SAM" id="MobiDB-lite"/>
    </source>
</evidence>
<sequence>MVSMAGDTRCRTRQEAAVAWTSAHAAELAGVGLPLIGGALLTPWLDLISLAWAAVWAANEIRLRRTTRTARQVAVATRPARPALTTGTAADDGGKPSPAESGPRKEVTR</sequence>
<name>A0A066U826_9PSEU</name>
<proteinExistence type="predicted"/>
<feature type="region of interest" description="Disordered" evidence="1">
    <location>
        <begin position="73"/>
        <end position="109"/>
    </location>
</feature>
<gene>
    <name evidence="3" type="ORF">DV20_05720</name>
</gene>
<evidence type="ECO:0000313" key="4">
    <source>
        <dbReference type="Proteomes" id="UP000027345"/>
    </source>
</evidence>
<organism evidence="3 4">
    <name type="scientific">Amycolatopsis rifamycinica</name>
    <dbReference type="NCBI Taxonomy" id="287986"/>
    <lineage>
        <taxon>Bacteria</taxon>
        <taxon>Bacillati</taxon>
        <taxon>Actinomycetota</taxon>
        <taxon>Actinomycetes</taxon>
        <taxon>Pseudonocardiales</taxon>
        <taxon>Pseudonocardiaceae</taxon>
        <taxon>Amycolatopsis</taxon>
    </lineage>
</organism>
<protein>
    <submittedName>
        <fullName evidence="3">Uncharacterized protein</fullName>
    </submittedName>
</protein>
<dbReference type="AlphaFoldDB" id="A0A066U826"/>
<dbReference type="Proteomes" id="UP000027345">
    <property type="component" value="Unassembled WGS sequence"/>
</dbReference>
<keyword evidence="2" id="KW-0812">Transmembrane</keyword>
<evidence type="ECO:0000256" key="2">
    <source>
        <dbReference type="SAM" id="Phobius"/>
    </source>
</evidence>
<accession>A0A066U826</accession>
<dbReference type="STRING" id="287986.DV20_05720"/>
<comment type="caution">
    <text evidence="3">The sequence shown here is derived from an EMBL/GenBank/DDBJ whole genome shotgun (WGS) entry which is preliminary data.</text>
</comment>
<feature type="compositionally biased region" description="Low complexity" evidence="1">
    <location>
        <begin position="73"/>
        <end position="90"/>
    </location>
</feature>
<keyword evidence="2" id="KW-0472">Membrane</keyword>
<reference evidence="3 4" key="1">
    <citation type="submission" date="2014-05" db="EMBL/GenBank/DDBJ databases">
        <title>Draft genome sequence of Amycolatopsis rifamycinica DSM 46095.</title>
        <authorList>
            <person name="Lal R."/>
            <person name="Saxena A."/>
            <person name="Kumari R."/>
            <person name="Mukherjee U."/>
            <person name="Singh P."/>
            <person name="Sangwan N."/>
            <person name="Mahato N.K."/>
        </authorList>
    </citation>
    <scope>NUCLEOTIDE SEQUENCE [LARGE SCALE GENOMIC DNA]</scope>
    <source>
        <strain evidence="3 4">DSM 46095</strain>
    </source>
</reference>
<keyword evidence="2" id="KW-1133">Transmembrane helix</keyword>
<keyword evidence="4" id="KW-1185">Reference proteome</keyword>